<dbReference type="SUPFAM" id="SSF56317">
    <property type="entry name" value="Carbon-nitrogen hydrolase"/>
    <property type="match status" value="1"/>
</dbReference>
<dbReference type="InterPro" id="IPR000132">
    <property type="entry name" value="Nitrilase/CN_hydratase_CS"/>
</dbReference>
<protein>
    <submittedName>
        <fullName evidence="4">Nitrilase</fullName>
        <ecNumber evidence="4">3.5.5.1</ecNumber>
    </submittedName>
</protein>
<sequence length="315" mass="34805">MSKVAIIQQAPYVLDKTRSIKKAAEIINSVAAQGAKLIIFPEAFIPGYPAWIWRLKPGGDWGTSEELHSRLLKNAVNLSSDDLKPMLNAAKKSNVTVVCGINERDNLNSQSTIFNAVITINGQGQVINNHRKLMPTNPERMVWGFGDGHGLNVIDTPVGKIGSLICWENYMPLARYSLYAQGIEIYIAPTYDSGEAWVGTMQHIAREGKCWVLSCGVALERKDLPKDFPNLDELYPADEQWINPGDSLIVSPSGEIISGPLSKEKGNIIIDIDVELSTSSKRALDVAGHYARPDVFKLQVDKSRQTSIDFKNNNQ</sequence>
<dbReference type="OrthoDB" id="9803803at2"/>
<dbReference type="EC" id="3.5.5.1" evidence="4"/>
<evidence type="ECO:0000313" key="4">
    <source>
        <dbReference type="EMBL" id="KGJ93927.1"/>
    </source>
</evidence>
<comment type="caution">
    <text evidence="4">The sequence shown here is derived from an EMBL/GenBank/DDBJ whole genome shotgun (WGS) entry which is preliminary data.</text>
</comment>
<dbReference type="Pfam" id="PF00795">
    <property type="entry name" value="CN_hydrolase"/>
    <property type="match status" value="1"/>
</dbReference>
<dbReference type="EMBL" id="JQEC01000021">
    <property type="protein sequence ID" value="KGJ93927.1"/>
    <property type="molecule type" value="Genomic_DNA"/>
</dbReference>
<evidence type="ECO:0000313" key="5">
    <source>
        <dbReference type="Proteomes" id="UP000029868"/>
    </source>
</evidence>
<dbReference type="RefSeq" id="WP_033082139.1">
    <property type="nucleotide sequence ID" value="NZ_JQEC01000021.1"/>
</dbReference>
<dbReference type="InterPro" id="IPR044149">
    <property type="entry name" value="Nitrilases_CHs"/>
</dbReference>
<comment type="similarity">
    <text evidence="1">Belongs to the carbon-nitrogen hydrolase superfamily. Nitrilase family.</text>
</comment>
<evidence type="ECO:0000259" key="3">
    <source>
        <dbReference type="PROSITE" id="PS50263"/>
    </source>
</evidence>
<dbReference type="PROSITE" id="PS50263">
    <property type="entry name" value="CN_HYDROLASE"/>
    <property type="match status" value="1"/>
</dbReference>
<evidence type="ECO:0000256" key="2">
    <source>
        <dbReference type="PROSITE-ProRule" id="PRU10139"/>
    </source>
</evidence>
<proteinExistence type="inferred from homology"/>
<dbReference type="PANTHER" id="PTHR46044">
    <property type="entry name" value="NITRILASE"/>
    <property type="match status" value="1"/>
</dbReference>
<dbReference type="GO" id="GO:0000257">
    <property type="term" value="F:nitrilase activity"/>
    <property type="evidence" value="ECO:0007669"/>
    <property type="project" value="UniProtKB-EC"/>
</dbReference>
<dbReference type="AlphaFoldDB" id="A0A099KVN4"/>
<feature type="domain" description="CN hydrolase" evidence="3">
    <location>
        <begin position="2"/>
        <end position="274"/>
    </location>
</feature>
<dbReference type="PROSITE" id="PS00920">
    <property type="entry name" value="NITRIL_CHT_1"/>
    <property type="match status" value="1"/>
</dbReference>
<dbReference type="Proteomes" id="UP000029868">
    <property type="component" value="Unassembled WGS sequence"/>
</dbReference>
<dbReference type="CDD" id="cd07564">
    <property type="entry name" value="nitrilases_CHs"/>
    <property type="match status" value="1"/>
</dbReference>
<keyword evidence="4" id="KW-0378">Hydrolase</keyword>
<evidence type="ECO:0000256" key="1">
    <source>
        <dbReference type="ARBA" id="ARBA00008129"/>
    </source>
</evidence>
<dbReference type="PANTHER" id="PTHR46044:SF1">
    <property type="entry name" value="CN HYDROLASE DOMAIN-CONTAINING PROTEIN"/>
    <property type="match status" value="1"/>
</dbReference>
<organism evidence="4 5">
    <name type="scientific">Colwellia psychrerythraea</name>
    <name type="common">Vibrio psychroerythus</name>
    <dbReference type="NCBI Taxonomy" id="28229"/>
    <lineage>
        <taxon>Bacteria</taxon>
        <taxon>Pseudomonadati</taxon>
        <taxon>Pseudomonadota</taxon>
        <taxon>Gammaproteobacteria</taxon>
        <taxon>Alteromonadales</taxon>
        <taxon>Colwelliaceae</taxon>
        <taxon>Colwellia</taxon>
    </lineage>
</organism>
<name>A0A099KVN4_COLPS</name>
<accession>A0A099KVN4</accession>
<reference evidence="4 5" key="1">
    <citation type="submission" date="2014-08" db="EMBL/GenBank/DDBJ databases">
        <title>Genomic and Phenotypic Diversity of Colwellia psychrerythraea strains from Disparate Marine Basins.</title>
        <authorList>
            <person name="Techtmann S.M."/>
            <person name="Stelling S.C."/>
            <person name="Utturkar S.M."/>
            <person name="Alshibli N."/>
            <person name="Harris A."/>
            <person name="Brown S.D."/>
            <person name="Hazen T.C."/>
        </authorList>
    </citation>
    <scope>NUCLEOTIDE SEQUENCE [LARGE SCALE GENOMIC DNA]</scope>
    <source>
        <strain evidence="4 5">GAB14E</strain>
    </source>
</reference>
<dbReference type="InterPro" id="IPR003010">
    <property type="entry name" value="C-N_Hydrolase"/>
</dbReference>
<feature type="active site" description="Proton acceptor" evidence="2">
    <location>
        <position position="42"/>
    </location>
</feature>
<gene>
    <name evidence="4" type="ORF">GAB14E_2482</name>
</gene>
<dbReference type="InterPro" id="IPR036526">
    <property type="entry name" value="C-N_Hydrolase_sf"/>
</dbReference>
<dbReference type="PATRIC" id="fig|28229.3.peg.2104"/>
<dbReference type="Gene3D" id="3.60.110.10">
    <property type="entry name" value="Carbon-nitrogen hydrolase"/>
    <property type="match status" value="1"/>
</dbReference>